<feature type="domain" description="Peptidase S49" evidence="2">
    <location>
        <begin position="134"/>
        <end position="283"/>
    </location>
</feature>
<evidence type="ECO:0000256" key="1">
    <source>
        <dbReference type="ARBA" id="ARBA00008683"/>
    </source>
</evidence>
<dbReference type="GO" id="GO:0008233">
    <property type="term" value="F:peptidase activity"/>
    <property type="evidence" value="ECO:0007669"/>
    <property type="project" value="InterPro"/>
</dbReference>
<organism evidence="3 4">
    <name type="scientific">Spirosoma telluris</name>
    <dbReference type="NCBI Taxonomy" id="2183553"/>
    <lineage>
        <taxon>Bacteria</taxon>
        <taxon>Pseudomonadati</taxon>
        <taxon>Bacteroidota</taxon>
        <taxon>Cytophagia</taxon>
        <taxon>Cytophagales</taxon>
        <taxon>Cytophagaceae</taxon>
        <taxon>Spirosoma</taxon>
    </lineage>
</organism>
<dbReference type="Proteomes" id="UP000249016">
    <property type="component" value="Unassembled WGS sequence"/>
</dbReference>
<dbReference type="PANTHER" id="PTHR42987">
    <property type="entry name" value="PEPTIDASE S49"/>
    <property type="match status" value="1"/>
</dbReference>
<accession>A0A327NGA2</accession>
<dbReference type="OrthoDB" id="1490107at2"/>
<comment type="similarity">
    <text evidence="1">Belongs to the peptidase S49 family.</text>
</comment>
<dbReference type="RefSeq" id="WP_111340181.1">
    <property type="nucleotide sequence ID" value="NZ_QLII01000001.1"/>
</dbReference>
<keyword evidence="4" id="KW-1185">Reference proteome</keyword>
<evidence type="ECO:0000259" key="2">
    <source>
        <dbReference type="Pfam" id="PF01343"/>
    </source>
</evidence>
<dbReference type="PANTHER" id="PTHR42987:SF4">
    <property type="entry name" value="PROTEASE SOHB-RELATED"/>
    <property type="match status" value="1"/>
</dbReference>
<dbReference type="EMBL" id="QLII01000001">
    <property type="protein sequence ID" value="RAI73299.1"/>
    <property type="molecule type" value="Genomic_DNA"/>
</dbReference>
<dbReference type="AlphaFoldDB" id="A0A327NGA2"/>
<proteinExistence type="inferred from homology"/>
<gene>
    <name evidence="3" type="ORF">HMF3257_00585</name>
</gene>
<dbReference type="InterPro" id="IPR002142">
    <property type="entry name" value="Peptidase_S49"/>
</dbReference>
<dbReference type="Gene3D" id="3.90.226.10">
    <property type="entry name" value="2-enoyl-CoA Hydratase, Chain A, domain 1"/>
    <property type="match status" value="1"/>
</dbReference>
<name>A0A327NGA2_9BACT</name>
<dbReference type="Pfam" id="PF01343">
    <property type="entry name" value="Peptidase_S49"/>
    <property type="match status" value="1"/>
</dbReference>
<dbReference type="SUPFAM" id="SSF52096">
    <property type="entry name" value="ClpP/crotonase"/>
    <property type="match status" value="1"/>
</dbReference>
<dbReference type="InterPro" id="IPR029045">
    <property type="entry name" value="ClpP/crotonase-like_dom_sf"/>
</dbReference>
<protein>
    <recommendedName>
        <fullName evidence="2">Peptidase S49 domain-containing protein</fullName>
    </recommendedName>
</protein>
<dbReference type="GO" id="GO:0006508">
    <property type="term" value="P:proteolysis"/>
    <property type="evidence" value="ECO:0007669"/>
    <property type="project" value="InterPro"/>
</dbReference>
<comment type="caution">
    <text evidence="3">The sequence shown here is derived from an EMBL/GenBank/DDBJ whole genome shotgun (WGS) entry which is preliminary data.</text>
</comment>
<sequence>MTGNLFSGAWAISEFHAQQVKQAILGGLFTPNPLGYPSALVAPSHVQQAADYSYAKWVVDYLSIGKASDVVVIPVTGTMTRGYSYDNYFSNTFIMQLLAKVGEDDSKKGAILQFNTGGGTVDSTDEFATAVANLNKIKPVVGAINYCASAGIWVASQCRELIMSTGPTAKVGSIGTIYLHTNVSKALEKAGTDVQIFRSTGSVDKARINAIEPLDEELMASIIADLDVSNKAFKGAVRLGRAGKIKSDELFTGKMYNTTQALSNGLADRTGDVNTAYQRVLQLSK</sequence>
<evidence type="ECO:0000313" key="3">
    <source>
        <dbReference type="EMBL" id="RAI73299.1"/>
    </source>
</evidence>
<reference evidence="3 4" key="1">
    <citation type="submission" date="2018-06" db="EMBL/GenBank/DDBJ databases">
        <title>Spirosoma sp. HMF3257 Genome sequencing and assembly.</title>
        <authorList>
            <person name="Kang H."/>
            <person name="Cha I."/>
            <person name="Kim H."/>
            <person name="Kang J."/>
            <person name="Joh K."/>
        </authorList>
    </citation>
    <scope>NUCLEOTIDE SEQUENCE [LARGE SCALE GENOMIC DNA]</scope>
    <source>
        <strain evidence="3 4">HMF3257</strain>
    </source>
</reference>
<evidence type="ECO:0000313" key="4">
    <source>
        <dbReference type="Proteomes" id="UP000249016"/>
    </source>
</evidence>